<dbReference type="Pfam" id="PF01979">
    <property type="entry name" value="Amidohydro_1"/>
    <property type="match status" value="1"/>
</dbReference>
<evidence type="ECO:0000313" key="6">
    <source>
        <dbReference type="EMBL" id="MST32826.1"/>
    </source>
</evidence>
<name>A0ABW9QTH9_9ACTN</name>
<dbReference type="Proteomes" id="UP000437736">
    <property type="component" value="Unassembled WGS sequence"/>
</dbReference>
<feature type="domain" description="Amidohydrolase-related" evidence="5">
    <location>
        <begin position="45"/>
        <end position="151"/>
    </location>
</feature>
<reference evidence="6 7" key="1">
    <citation type="submission" date="2019-11" db="EMBL/GenBank/DDBJ databases">
        <title>Acidiferrimicrobium australis gen. nov., sp. nov., an acidophilic and obligately heterotrophic, member of the Actinobacteria that catalyses dissimilatory oxido- reduction of iron isolated from metal-rich acidic water in Chile.</title>
        <authorList>
            <person name="Gonzalez D."/>
            <person name="Huber K."/>
            <person name="Hedrich S."/>
            <person name="Rojas-Villalobos C."/>
            <person name="Quatrini R."/>
            <person name="Dinamarca M.A."/>
            <person name="Schwarz A."/>
            <person name="Canales C."/>
            <person name="Nancucheo I."/>
        </authorList>
    </citation>
    <scope>NUCLEOTIDE SEQUENCE [LARGE SCALE GENOMIC DNA]</scope>
    <source>
        <strain evidence="6 7">USS-CCA1</strain>
    </source>
</reference>
<comment type="caution">
    <text evidence="6">The sequence shown here is derived from an EMBL/GenBank/DDBJ whole genome shotgun (WGS) entry which is preliminary data.</text>
</comment>
<keyword evidence="7" id="KW-1185">Reference proteome</keyword>
<evidence type="ECO:0000256" key="2">
    <source>
        <dbReference type="ARBA" id="ARBA00022723"/>
    </source>
</evidence>
<organism evidence="6 7">
    <name type="scientific">Acidiferrimicrobium australe</name>
    <dbReference type="NCBI Taxonomy" id="2664430"/>
    <lineage>
        <taxon>Bacteria</taxon>
        <taxon>Bacillati</taxon>
        <taxon>Actinomycetota</taxon>
        <taxon>Acidimicrobiia</taxon>
        <taxon>Acidimicrobiales</taxon>
        <taxon>Acidimicrobiaceae</taxon>
        <taxon>Acidiferrimicrobium</taxon>
    </lineage>
</organism>
<keyword evidence="2" id="KW-0479">Metal-binding</keyword>
<keyword evidence="3" id="KW-0378">Hydrolase</keyword>
<dbReference type="EMBL" id="WJHE01000401">
    <property type="protein sequence ID" value="MST32826.1"/>
    <property type="molecule type" value="Genomic_DNA"/>
</dbReference>
<accession>A0ABW9QTH9</accession>
<protein>
    <submittedName>
        <fullName evidence="6">Amidohydrolase family protein</fullName>
    </submittedName>
</protein>
<keyword evidence="4" id="KW-0862">Zinc</keyword>
<proteinExistence type="predicted"/>
<evidence type="ECO:0000256" key="3">
    <source>
        <dbReference type="ARBA" id="ARBA00022801"/>
    </source>
</evidence>
<dbReference type="InterPro" id="IPR032466">
    <property type="entry name" value="Metal_Hydrolase"/>
</dbReference>
<dbReference type="PANTHER" id="PTHR11271:SF48">
    <property type="entry name" value="AMIDOHYDROLASE-RELATED DOMAIN-CONTAINING PROTEIN"/>
    <property type="match status" value="1"/>
</dbReference>
<dbReference type="PANTHER" id="PTHR11271">
    <property type="entry name" value="GUANINE DEAMINASE"/>
    <property type="match status" value="1"/>
</dbReference>
<dbReference type="InterPro" id="IPR006680">
    <property type="entry name" value="Amidohydro-rel"/>
</dbReference>
<evidence type="ECO:0000256" key="4">
    <source>
        <dbReference type="ARBA" id="ARBA00022833"/>
    </source>
</evidence>
<feature type="non-terminal residue" evidence="6">
    <location>
        <position position="190"/>
    </location>
</feature>
<dbReference type="Gene3D" id="3.20.20.140">
    <property type="entry name" value="Metal-dependent hydrolases"/>
    <property type="match status" value="1"/>
</dbReference>
<comment type="cofactor">
    <cofactor evidence="1">
        <name>Zn(2+)</name>
        <dbReference type="ChEBI" id="CHEBI:29105"/>
    </cofactor>
</comment>
<gene>
    <name evidence="6" type="ORF">GHK86_08840</name>
</gene>
<dbReference type="SUPFAM" id="SSF51556">
    <property type="entry name" value="Metallo-dependent hydrolases"/>
    <property type="match status" value="1"/>
</dbReference>
<dbReference type="InterPro" id="IPR051607">
    <property type="entry name" value="Metallo-dep_hydrolases"/>
</dbReference>
<sequence length="190" mass="20104">MAWLGGPDAAAGVALDVAGDGTLAAVTAGVERPPEGATVLRGLTLPGLVNAHSHAFHRGLRGWTQGDGGTFWTWRERMYGLARRLDPDRYLALATAAYAEMALAGITTVGEFHYLHHDPDGRPYATDAMGEAIVEAAARAGIRLTLLDTCYLWGGIGTQPDPVQRRFSDGVGGAGAFFLLLDDPEVYGLP</sequence>
<evidence type="ECO:0000256" key="1">
    <source>
        <dbReference type="ARBA" id="ARBA00001947"/>
    </source>
</evidence>
<evidence type="ECO:0000313" key="7">
    <source>
        <dbReference type="Proteomes" id="UP000437736"/>
    </source>
</evidence>
<evidence type="ECO:0000259" key="5">
    <source>
        <dbReference type="Pfam" id="PF01979"/>
    </source>
</evidence>